<dbReference type="SUPFAM" id="SSF46785">
    <property type="entry name" value="Winged helix' DNA-binding domain"/>
    <property type="match status" value="1"/>
</dbReference>
<comment type="caution">
    <text evidence="2">The sequence shown here is derived from an EMBL/GenBank/DDBJ whole genome shotgun (WGS) entry which is preliminary data.</text>
</comment>
<dbReference type="InterPro" id="IPR027395">
    <property type="entry name" value="WH_DNA-bd_dom"/>
</dbReference>
<dbReference type="Gene3D" id="1.10.10.10">
    <property type="entry name" value="Winged helix-like DNA-binding domain superfamily/Winged helix DNA-binding domain"/>
    <property type="match status" value="1"/>
</dbReference>
<dbReference type="EMBL" id="QDKP01000052">
    <property type="protein sequence ID" value="PVM75766.1"/>
    <property type="molecule type" value="Genomic_DNA"/>
</dbReference>
<sequence>MSAAALDPVIHAPNRLQICCMLAGVDTIDFSTLREALDVSESVLSKHFKTLEEAGYLKVAKTPSDGRVRTWASLTAAGRKALKGHLAALKAMMAGVPEI</sequence>
<organism evidence="2 3">
    <name type="scientific">Caulobacter radicis</name>
    <dbReference type="NCBI Taxonomy" id="2172650"/>
    <lineage>
        <taxon>Bacteria</taxon>
        <taxon>Pseudomonadati</taxon>
        <taxon>Pseudomonadota</taxon>
        <taxon>Alphaproteobacteria</taxon>
        <taxon>Caulobacterales</taxon>
        <taxon>Caulobacteraceae</taxon>
        <taxon>Caulobacter</taxon>
    </lineage>
</organism>
<feature type="domain" description="Winged helix DNA-binding" evidence="1">
    <location>
        <begin position="15"/>
        <end position="93"/>
    </location>
</feature>
<dbReference type="Proteomes" id="UP000244913">
    <property type="component" value="Unassembled WGS sequence"/>
</dbReference>
<dbReference type="InterPro" id="IPR036388">
    <property type="entry name" value="WH-like_DNA-bd_sf"/>
</dbReference>
<dbReference type="PANTHER" id="PTHR37318:SF1">
    <property type="entry name" value="BSL7504 PROTEIN"/>
    <property type="match status" value="1"/>
</dbReference>
<gene>
    <name evidence="2" type="ORF">DDF65_18235</name>
</gene>
<dbReference type="AlphaFoldDB" id="A0A2T9J4S8"/>
<reference evidence="2 3" key="1">
    <citation type="submission" date="2018-04" db="EMBL/GenBank/DDBJ databases">
        <title>The genome sequence of Caulobacter sp. 736.</title>
        <authorList>
            <person name="Gao J."/>
            <person name="Sun J."/>
        </authorList>
    </citation>
    <scope>NUCLEOTIDE SEQUENCE [LARGE SCALE GENOMIC DNA]</scope>
    <source>
        <strain evidence="2 3">736</strain>
    </source>
</reference>
<protein>
    <submittedName>
        <fullName evidence="2">MarR family transcriptional regulator</fullName>
    </submittedName>
</protein>
<accession>A0A2T9J4S8</accession>
<evidence type="ECO:0000259" key="1">
    <source>
        <dbReference type="Pfam" id="PF13601"/>
    </source>
</evidence>
<evidence type="ECO:0000313" key="2">
    <source>
        <dbReference type="EMBL" id="PVM75766.1"/>
    </source>
</evidence>
<dbReference type="InterPro" id="IPR036390">
    <property type="entry name" value="WH_DNA-bd_sf"/>
</dbReference>
<dbReference type="PANTHER" id="PTHR37318">
    <property type="entry name" value="BSL7504 PROTEIN"/>
    <property type="match status" value="1"/>
</dbReference>
<dbReference type="RefSeq" id="WP_116569062.1">
    <property type="nucleotide sequence ID" value="NZ_QDKP01000052.1"/>
</dbReference>
<proteinExistence type="predicted"/>
<evidence type="ECO:0000313" key="3">
    <source>
        <dbReference type="Proteomes" id="UP000244913"/>
    </source>
</evidence>
<name>A0A2T9J4S8_9CAUL</name>
<dbReference type="Pfam" id="PF13601">
    <property type="entry name" value="HTH_34"/>
    <property type="match status" value="1"/>
</dbReference>
<keyword evidence="3" id="KW-1185">Reference proteome</keyword>